<feature type="non-terminal residue" evidence="2">
    <location>
        <position position="74"/>
    </location>
</feature>
<sequence>MSSNQTLTRSRGRASTVLGADAGSTEKPYEGSRTSVDLVFFNVIFMGTVYPPREFFPPRFLDDRCCYRSRLSYG</sequence>
<feature type="region of interest" description="Disordered" evidence="1">
    <location>
        <begin position="1"/>
        <end position="30"/>
    </location>
</feature>
<name>A0AAV4S918_CAEEX</name>
<dbReference type="Proteomes" id="UP001054945">
    <property type="component" value="Unassembled WGS sequence"/>
</dbReference>
<protein>
    <submittedName>
        <fullName evidence="2">Uncharacterized protein</fullName>
    </submittedName>
</protein>
<accession>A0AAV4S918</accession>
<gene>
    <name evidence="2" type="ORF">CEXT_760651</name>
</gene>
<evidence type="ECO:0000313" key="3">
    <source>
        <dbReference type="Proteomes" id="UP001054945"/>
    </source>
</evidence>
<keyword evidence="3" id="KW-1185">Reference proteome</keyword>
<reference evidence="2 3" key="1">
    <citation type="submission" date="2021-06" db="EMBL/GenBank/DDBJ databases">
        <title>Caerostris extrusa draft genome.</title>
        <authorList>
            <person name="Kono N."/>
            <person name="Arakawa K."/>
        </authorList>
    </citation>
    <scope>NUCLEOTIDE SEQUENCE [LARGE SCALE GENOMIC DNA]</scope>
</reference>
<organism evidence="2 3">
    <name type="scientific">Caerostris extrusa</name>
    <name type="common">Bark spider</name>
    <name type="synonym">Caerostris bankana</name>
    <dbReference type="NCBI Taxonomy" id="172846"/>
    <lineage>
        <taxon>Eukaryota</taxon>
        <taxon>Metazoa</taxon>
        <taxon>Ecdysozoa</taxon>
        <taxon>Arthropoda</taxon>
        <taxon>Chelicerata</taxon>
        <taxon>Arachnida</taxon>
        <taxon>Araneae</taxon>
        <taxon>Araneomorphae</taxon>
        <taxon>Entelegynae</taxon>
        <taxon>Araneoidea</taxon>
        <taxon>Araneidae</taxon>
        <taxon>Caerostris</taxon>
    </lineage>
</organism>
<dbReference type="AlphaFoldDB" id="A0AAV4S918"/>
<evidence type="ECO:0000313" key="2">
    <source>
        <dbReference type="EMBL" id="GIY29252.1"/>
    </source>
</evidence>
<comment type="caution">
    <text evidence="2">The sequence shown here is derived from an EMBL/GenBank/DDBJ whole genome shotgun (WGS) entry which is preliminary data.</text>
</comment>
<proteinExistence type="predicted"/>
<dbReference type="EMBL" id="BPLR01009045">
    <property type="protein sequence ID" value="GIY29252.1"/>
    <property type="molecule type" value="Genomic_DNA"/>
</dbReference>
<evidence type="ECO:0000256" key="1">
    <source>
        <dbReference type="SAM" id="MobiDB-lite"/>
    </source>
</evidence>